<name>A0A6P7FTP5_DIAVI</name>
<gene>
    <name evidence="1" type="primary">LOC114333989</name>
</gene>
<protein>
    <submittedName>
        <fullName evidence="1">Uncharacterized protein LOC114333989</fullName>
    </submittedName>
</protein>
<proteinExistence type="predicted"/>
<dbReference type="KEGG" id="dvv:114333989"/>
<evidence type="ECO:0000313" key="1">
    <source>
        <dbReference type="RefSeq" id="XP_028139789.1"/>
    </source>
</evidence>
<dbReference type="Pfam" id="PF07165">
    <property type="entry name" value="DUF1397"/>
    <property type="match status" value="1"/>
</dbReference>
<dbReference type="AlphaFoldDB" id="A0A6P7FTP5"/>
<dbReference type="OrthoDB" id="6659409at2759"/>
<reference evidence="1" key="1">
    <citation type="submission" date="2025-08" db="UniProtKB">
        <authorList>
            <consortium name="RefSeq"/>
        </authorList>
    </citation>
    <scope>IDENTIFICATION</scope>
    <source>
        <tissue evidence="1">Whole insect</tissue>
    </source>
</reference>
<sequence>MAALSYLLIYGIIHQFVLDDSMYTGKCTVAQFDEASKVREECLKSITGAADLVNTKEIPVASPISFARKQCLLKTQINGCVEKANEVVKDCFDATQNHAIDVWKKIDTEIYDYLCGNKGRVSFTYYRREPSCWRDGVGNASETCIKNSFKSKAPLYDIAKLQDHCSEFSAYEKCMTENKPKSCPQDTIAILLPIIKSIKNGICNDIVPGADDYKQFFKQALSADFMF</sequence>
<dbReference type="InParanoid" id="A0A6P7FTP5"/>
<organism evidence="1">
    <name type="scientific">Diabrotica virgifera virgifera</name>
    <name type="common">western corn rootworm</name>
    <dbReference type="NCBI Taxonomy" id="50390"/>
    <lineage>
        <taxon>Eukaryota</taxon>
        <taxon>Metazoa</taxon>
        <taxon>Ecdysozoa</taxon>
        <taxon>Arthropoda</taxon>
        <taxon>Hexapoda</taxon>
        <taxon>Insecta</taxon>
        <taxon>Pterygota</taxon>
        <taxon>Neoptera</taxon>
        <taxon>Endopterygota</taxon>
        <taxon>Coleoptera</taxon>
        <taxon>Polyphaga</taxon>
        <taxon>Cucujiformia</taxon>
        <taxon>Chrysomeloidea</taxon>
        <taxon>Chrysomelidae</taxon>
        <taxon>Galerucinae</taxon>
        <taxon>Diabroticina</taxon>
        <taxon>Diabroticites</taxon>
        <taxon>Diabrotica</taxon>
    </lineage>
</organism>
<dbReference type="InterPro" id="IPR009832">
    <property type="entry name" value="DUF1397"/>
</dbReference>
<accession>A0A6P7FTP5</accession>
<dbReference type="RefSeq" id="XP_028139789.1">
    <property type="nucleotide sequence ID" value="XM_028283988.1"/>
</dbReference>